<dbReference type="PROSITE" id="PS51163">
    <property type="entry name" value="YRDC"/>
    <property type="match status" value="1"/>
</dbReference>
<evidence type="ECO:0000313" key="3">
    <source>
        <dbReference type="Proteomes" id="UP000028302"/>
    </source>
</evidence>
<dbReference type="PANTHER" id="PTHR42828:SF3">
    <property type="entry name" value="THREONYLCARBAMOYL-AMP SYNTHASE"/>
    <property type="match status" value="1"/>
</dbReference>
<keyword evidence="3" id="KW-1185">Reference proteome</keyword>
<dbReference type="InterPro" id="IPR006070">
    <property type="entry name" value="Sua5-like_dom"/>
</dbReference>
<evidence type="ECO:0000313" key="2">
    <source>
        <dbReference type="EMBL" id="KEZ75681.1"/>
    </source>
</evidence>
<dbReference type="Pfam" id="PF01300">
    <property type="entry name" value="Sua5_yciO_yrdC"/>
    <property type="match status" value="1"/>
</dbReference>
<dbReference type="InterPro" id="IPR052532">
    <property type="entry name" value="SUA5_domain"/>
</dbReference>
<reference evidence="2 3" key="1">
    <citation type="submission" date="2013-03" db="EMBL/GenBank/DDBJ databases">
        <title>Salinisphaera hydrothermalis C41B8 Genome Sequencing.</title>
        <authorList>
            <person name="Li C."/>
            <person name="Lai Q."/>
            <person name="Shao Z."/>
        </authorList>
    </citation>
    <scope>NUCLEOTIDE SEQUENCE [LARGE SCALE GENOMIC DNA]</scope>
    <source>
        <strain evidence="2 3">C41B8</strain>
    </source>
</reference>
<dbReference type="Gene3D" id="3.90.870.10">
    <property type="entry name" value="DHBP synthase"/>
    <property type="match status" value="1"/>
</dbReference>
<dbReference type="PANTHER" id="PTHR42828">
    <property type="entry name" value="DHBP SYNTHASE RIBB-LIKE ALPHA/BETA DOMAIN-CONTAINING PROTEIN"/>
    <property type="match status" value="1"/>
</dbReference>
<comment type="caution">
    <text evidence="2">The sequence shown here is derived from an EMBL/GenBank/DDBJ whole genome shotgun (WGS) entry which is preliminary data.</text>
</comment>
<dbReference type="RefSeq" id="WP_037341818.1">
    <property type="nucleotide sequence ID" value="NZ_APNK01000064.1"/>
</dbReference>
<dbReference type="InterPro" id="IPR017945">
    <property type="entry name" value="DHBP_synth_RibB-like_a/b_dom"/>
</dbReference>
<dbReference type="Proteomes" id="UP000028302">
    <property type="component" value="Unassembled WGS sequence"/>
</dbReference>
<sequence length="212" mass="23037">MSELVHVHAETPQPRRIEKAARALRAGQVIAYPTDSSYGLACAMGDKSAMERIRQIRGLDRDHFFTLVCRDLSEIAEYAKVENPSFRLLKSATPGAYTFVLKASKQVPNWLAHPKRKTIGIRVPGHPVARAIVEALGKPFMTVTAVSGDDRSLSEATEVREEFGNRIDLIVDAGATGIEPTTVVDLTGDVPEILRPGKGSAEAIGLEPDHIS</sequence>
<dbReference type="GO" id="GO:0003725">
    <property type="term" value="F:double-stranded RNA binding"/>
    <property type="evidence" value="ECO:0007669"/>
    <property type="project" value="InterPro"/>
</dbReference>
<accession>A0A084IG47</accession>
<dbReference type="NCBIfam" id="TIGR00057">
    <property type="entry name" value="L-threonylcarbamoyladenylate synthase"/>
    <property type="match status" value="1"/>
</dbReference>
<proteinExistence type="predicted"/>
<dbReference type="OrthoDB" id="9781656at2"/>
<organism evidence="2 3">
    <name type="scientific">Salinisphaera hydrothermalis (strain C41B8)</name>
    <dbReference type="NCBI Taxonomy" id="1304275"/>
    <lineage>
        <taxon>Bacteria</taxon>
        <taxon>Pseudomonadati</taxon>
        <taxon>Pseudomonadota</taxon>
        <taxon>Gammaproteobacteria</taxon>
        <taxon>Salinisphaerales</taxon>
        <taxon>Salinisphaeraceae</taxon>
        <taxon>Salinisphaera</taxon>
    </lineage>
</organism>
<dbReference type="AlphaFoldDB" id="A0A084IG47"/>
<name>A0A084IG47_SALHC</name>
<dbReference type="SUPFAM" id="SSF55821">
    <property type="entry name" value="YrdC/RibB"/>
    <property type="match status" value="1"/>
</dbReference>
<evidence type="ECO:0000259" key="1">
    <source>
        <dbReference type="PROSITE" id="PS51163"/>
    </source>
</evidence>
<dbReference type="eggNOG" id="COG0009">
    <property type="taxonomic scope" value="Bacteria"/>
</dbReference>
<protein>
    <submittedName>
        <fullName evidence="2">Translation factor</fullName>
    </submittedName>
</protein>
<dbReference type="EMBL" id="APNK01000064">
    <property type="protein sequence ID" value="KEZ75681.1"/>
    <property type="molecule type" value="Genomic_DNA"/>
</dbReference>
<gene>
    <name evidence="2" type="ORF">C41B8_18787</name>
</gene>
<feature type="domain" description="YrdC-like" evidence="1">
    <location>
        <begin position="14"/>
        <end position="199"/>
    </location>
</feature>
<dbReference type="STRING" id="1304275.C41B8_18787"/>
<dbReference type="PATRIC" id="fig|1304275.5.peg.3836"/>